<organism evidence="2 3">
    <name type="scientific">Polyporus arcularius HHB13444</name>
    <dbReference type="NCBI Taxonomy" id="1314778"/>
    <lineage>
        <taxon>Eukaryota</taxon>
        <taxon>Fungi</taxon>
        <taxon>Dikarya</taxon>
        <taxon>Basidiomycota</taxon>
        <taxon>Agaricomycotina</taxon>
        <taxon>Agaricomycetes</taxon>
        <taxon>Polyporales</taxon>
        <taxon>Polyporaceae</taxon>
        <taxon>Polyporus</taxon>
    </lineage>
</organism>
<dbReference type="Proteomes" id="UP000308197">
    <property type="component" value="Unassembled WGS sequence"/>
</dbReference>
<evidence type="ECO:0000313" key="2">
    <source>
        <dbReference type="EMBL" id="TFK94592.1"/>
    </source>
</evidence>
<feature type="region of interest" description="Disordered" evidence="1">
    <location>
        <begin position="1"/>
        <end position="42"/>
    </location>
</feature>
<accession>A0A5C3PYC7</accession>
<gene>
    <name evidence="2" type="ORF">K466DRAFT_642078</name>
</gene>
<reference evidence="2 3" key="1">
    <citation type="journal article" date="2019" name="Nat. Ecol. Evol.">
        <title>Megaphylogeny resolves global patterns of mushroom evolution.</title>
        <authorList>
            <person name="Varga T."/>
            <person name="Krizsan K."/>
            <person name="Foldi C."/>
            <person name="Dima B."/>
            <person name="Sanchez-Garcia M."/>
            <person name="Sanchez-Ramirez S."/>
            <person name="Szollosi G.J."/>
            <person name="Szarkandi J.G."/>
            <person name="Papp V."/>
            <person name="Albert L."/>
            <person name="Andreopoulos W."/>
            <person name="Angelini C."/>
            <person name="Antonin V."/>
            <person name="Barry K.W."/>
            <person name="Bougher N.L."/>
            <person name="Buchanan P."/>
            <person name="Buyck B."/>
            <person name="Bense V."/>
            <person name="Catcheside P."/>
            <person name="Chovatia M."/>
            <person name="Cooper J."/>
            <person name="Damon W."/>
            <person name="Desjardin D."/>
            <person name="Finy P."/>
            <person name="Geml J."/>
            <person name="Haridas S."/>
            <person name="Hughes K."/>
            <person name="Justo A."/>
            <person name="Karasinski D."/>
            <person name="Kautmanova I."/>
            <person name="Kiss B."/>
            <person name="Kocsube S."/>
            <person name="Kotiranta H."/>
            <person name="LaButti K.M."/>
            <person name="Lechner B.E."/>
            <person name="Liimatainen K."/>
            <person name="Lipzen A."/>
            <person name="Lukacs Z."/>
            <person name="Mihaltcheva S."/>
            <person name="Morgado L.N."/>
            <person name="Niskanen T."/>
            <person name="Noordeloos M.E."/>
            <person name="Ohm R.A."/>
            <person name="Ortiz-Santana B."/>
            <person name="Ovrebo C."/>
            <person name="Racz N."/>
            <person name="Riley R."/>
            <person name="Savchenko A."/>
            <person name="Shiryaev A."/>
            <person name="Soop K."/>
            <person name="Spirin V."/>
            <person name="Szebenyi C."/>
            <person name="Tomsovsky M."/>
            <person name="Tulloss R.E."/>
            <person name="Uehling J."/>
            <person name="Grigoriev I.V."/>
            <person name="Vagvolgyi C."/>
            <person name="Papp T."/>
            <person name="Martin F.M."/>
            <person name="Miettinen O."/>
            <person name="Hibbett D.S."/>
            <person name="Nagy L.G."/>
        </authorList>
    </citation>
    <scope>NUCLEOTIDE SEQUENCE [LARGE SCALE GENOMIC DNA]</scope>
    <source>
        <strain evidence="2 3">HHB13444</strain>
    </source>
</reference>
<sequence length="279" mass="29723">MPSQKRKGLSDDEDAPSTFYEPRRSLSPAPSPKRRRCDVLENGMSQLTLDGLAIPPSANLGSTSYPTVLFPDTPAVASHPPPLWADASHASGPYVTQIPTNAAATVVLPGSVEEPTSSETVSEDAEDADVQDVSMKTPSWYEIEKDRIVITDLEDSDTEDESSPPTQSSGNTPAFKISNALLDRLPKPHALGPLAPEPSPSTALVLYRPLAVVPDESQDADASPGEKELLGAVPGTSGEVLEPMGEDSEVPMEDTRPCTPMALEPVDEPVDEPMDIEML</sequence>
<proteinExistence type="predicted"/>
<feature type="region of interest" description="Disordered" evidence="1">
    <location>
        <begin position="112"/>
        <end position="131"/>
    </location>
</feature>
<dbReference type="InParanoid" id="A0A5C3PYC7"/>
<name>A0A5C3PYC7_9APHY</name>
<feature type="region of interest" description="Disordered" evidence="1">
    <location>
        <begin position="154"/>
        <end position="174"/>
    </location>
</feature>
<dbReference type="AlphaFoldDB" id="A0A5C3PYC7"/>
<dbReference type="STRING" id="1314778.A0A5C3PYC7"/>
<protein>
    <submittedName>
        <fullName evidence="2">Uncharacterized protein</fullName>
    </submittedName>
</protein>
<feature type="compositionally biased region" description="Acidic residues" evidence="1">
    <location>
        <begin position="265"/>
        <end position="279"/>
    </location>
</feature>
<dbReference type="EMBL" id="ML210967">
    <property type="protein sequence ID" value="TFK94592.1"/>
    <property type="molecule type" value="Genomic_DNA"/>
</dbReference>
<evidence type="ECO:0000313" key="3">
    <source>
        <dbReference type="Proteomes" id="UP000308197"/>
    </source>
</evidence>
<feature type="compositionally biased region" description="Acidic residues" evidence="1">
    <location>
        <begin position="121"/>
        <end position="130"/>
    </location>
</feature>
<feature type="region of interest" description="Disordered" evidence="1">
    <location>
        <begin position="216"/>
        <end position="279"/>
    </location>
</feature>
<keyword evidence="3" id="KW-1185">Reference proteome</keyword>
<evidence type="ECO:0000256" key="1">
    <source>
        <dbReference type="SAM" id="MobiDB-lite"/>
    </source>
</evidence>